<accession>A0A8K9V057</accession>
<dbReference type="Ensembl" id="ENSOMYT00000126150.1">
    <property type="protein sequence ID" value="ENSOMYP00000117081.1"/>
    <property type="gene ID" value="ENSOMYG00000062523.1"/>
</dbReference>
<dbReference type="GeneTree" id="ENSGT01060000253448"/>
<keyword evidence="2" id="KW-1185">Reference proteome</keyword>
<evidence type="ECO:0000313" key="2">
    <source>
        <dbReference type="Proteomes" id="UP000694395"/>
    </source>
</evidence>
<proteinExistence type="predicted"/>
<organism evidence="1 2">
    <name type="scientific">Oncorhynchus mykiss</name>
    <name type="common">Rainbow trout</name>
    <name type="synonym">Salmo gairdneri</name>
    <dbReference type="NCBI Taxonomy" id="8022"/>
    <lineage>
        <taxon>Eukaryota</taxon>
        <taxon>Metazoa</taxon>
        <taxon>Chordata</taxon>
        <taxon>Craniata</taxon>
        <taxon>Vertebrata</taxon>
        <taxon>Euteleostomi</taxon>
        <taxon>Actinopterygii</taxon>
        <taxon>Neopterygii</taxon>
        <taxon>Teleostei</taxon>
        <taxon>Protacanthopterygii</taxon>
        <taxon>Salmoniformes</taxon>
        <taxon>Salmonidae</taxon>
        <taxon>Salmoninae</taxon>
        <taxon>Oncorhynchus</taxon>
    </lineage>
</organism>
<protein>
    <recommendedName>
        <fullName evidence="3">39S ribosomal protein L30, mitochondrial</fullName>
    </recommendedName>
</protein>
<sequence length="122" mass="14043">MAMLCRGLHIFSPIQVTMKSNLLKEDNLSGRHKFTRARIPQEVGWTVLRTFIKGRSMVVLRSSPVKMEGRYLQKEWLPSGHSSIKPLTLPHGLPTEEDTYLNSRELIIRHLKHVEDSKAVNK</sequence>
<reference evidence="1" key="1">
    <citation type="submission" date="2020-07" db="EMBL/GenBank/DDBJ databases">
        <title>A long reads based de novo assembly of the rainbow trout Arlee double haploid line genome.</title>
        <authorList>
            <person name="Gao G."/>
            <person name="Palti Y."/>
        </authorList>
    </citation>
    <scope>NUCLEOTIDE SEQUENCE [LARGE SCALE GENOMIC DNA]</scope>
</reference>
<evidence type="ECO:0008006" key="3">
    <source>
        <dbReference type="Google" id="ProtNLM"/>
    </source>
</evidence>
<name>A0A8K9V057_ONCMY</name>
<evidence type="ECO:0000313" key="1">
    <source>
        <dbReference type="Ensembl" id="ENSOMYP00000117081.1"/>
    </source>
</evidence>
<dbReference type="Proteomes" id="UP000694395">
    <property type="component" value="Chromosome 3"/>
</dbReference>
<dbReference type="AlphaFoldDB" id="A0A8K9V057"/>
<reference evidence="1" key="2">
    <citation type="submission" date="2025-08" db="UniProtKB">
        <authorList>
            <consortium name="Ensembl"/>
        </authorList>
    </citation>
    <scope>IDENTIFICATION</scope>
</reference>
<reference evidence="1" key="3">
    <citation type="submission" date="2025-09" db="UniProtKB">
        <authorList>
            <consortium name="Ensembl"/>
        </authorList>
    </citation>
    <scope>IDENTIFICATION</scope>
</reference>